<evidence type="ECO:0000313" key="9">
    <source>
        <dbReference type="Proteomes" id="UP000316270"/>
    </source>
</evidence>
<feature type="transmembrane region" description="Helical" evidence="6">
    <location>
        <begin position="74"/>
        <end position="92"/>
    </location>
</feature>
<evidence type="ECO:0000256" key="4">
    <source>
        <dbReference type="ARBA" id="ARBA00023136"/>
    </source>
</evidence>
<feature type="transmembrane region" description="Helical" evidence="6">
    <location>
        <begin position="272"/>
        <end position="295"/>
    </location>
</feature>
<feature type="domain" description="STAS" evidence="7">
    <location>
        <begin position="576"/>
        <end position="706"/>
    </location>
</feature>
<dbReference type="SUPFAM" id="SSF52091">
    <property type="entry name" value="SpoIIaa-like"/>
    <property type="match status" value="1"/>
</dbReference>
<dbReference type="CDD" id="cd07042">
    <property type="entry name" value="STAS_SulP_like_sulfate_transporter"/>
    <property type="match status" value="1"/>
</dbReference>
<feature type="region of interest" description="Disordered" evidence="5">
    <location>
        <begin position="613"/>
        <end position="644"/>
    </location>
</feature>
<feature type="region of interest" description="Disordered" evidence="5">
    <location>
        <begin position="514"/>
        <end position="539"/>
    </location>
</feature>
<feature type="transmembrane region" description="Helical" evidence="6">
    <location>
        <begin position="104"/>
        <end position="123"/>
    </location>
</feature>
<evidence type="ECO:0000256" key="2">
    <source>
        <dbReference type="ARBA" id="ARBA00022692"/>
    </source>
</evidence>
<protein>
    <recommendedName>
        <fullName evidence="7">STAS domain-containing protein</fullName>
    </recommendedName>
</protein>
<evidence type="ECO:0000259" key="7">
    <source>
        <dbReference type="PROSITE" id="PS50801"/>
    </source>
</evidence>
<feature type="transmembrane region" description="Helical" evidence="6">
    <location>
        <begin position="367"/>
        <end position="386"/>
    </location>
</feature>
<feature type="transmembrane region" description="Helical" evidence="6">
    <location>
        <begin position="479"/>
        <end position="496"/>
    </location>
</feature>
<dbReference type="GO" id="GO:0016020">
    <property type="term" value="C:membrane"/>
    <property type="evidence" value="ECO:0007669"/>
    <property type="project" value="UniProtKB-SubCell"/>
</dbReference>
<feature type="transmembrane region" description="Helical" evidence="6">
    <location>
        <begin position="158"/>
        <end position="178"/>
    </location>
</feature>
<keyword evidence="3 6" id="KW-1133">Transmembrane helix</keyword>
<dbReference type="Pfam" id="PF00916">
    <property type="entry name" value="Sulfate_transp"/>
    <property type="match status" value="1"/>
</dbReference>
<dbReference type="InterPro" id="IPR036513">
    <property type="entry name" value="STAS_dom_sf"/>
</dbReference>
<sequence length="839" mass="92252">MLNWKSLLPNSLRRSPKSSDDFPYLAHQDGISRYVEQDPTVVEWVRDTIPNGKQTIHYLSSLFPFSRWIFSYNLRWLLGDMIAGITVGLVVIPQGMAYAKLAGLPVQFGLYTSFMGALVYWIFGTSKDINIGPVAVLSMMTGEIVTDAQEVLPREYERYVIASALAVLSGLLVTLVGLLRLGWLVNFIALPAVSAFITGSGITISLGQIPTMLGMRGAPSGDAAYLMFIHIFTHLHEVRLDAVVGISALASLYAIKWSGERASKKWPARSKLFFFLSCLRTVFILLLFTLMSFLVNHQHRQKPRFSLIGFVPSGFRDAALPKMDVTLIKTLMPSLPAILVVLLIEHISIAKSFGRINNYTIDPSQEILAIGVSNALGPFLGAFPATGSFTRTAIKSKAGVKTPFAGVIAAGLVLLAIYALTPVFFYVPTSSLAAIIVHAVGDLITPPSTLIMYWKISPIDLIIFLVGLTVIIFSSIEDGVFAMIALSAALLLFRMFKARGRFMGTVQIQVKAPMSEDGGKSDSDEDTSPSSSAVPSDYCAPTRRTATLELPRMTFLPLGHEDGSNPSIKLRQPDSGIFIYRFSQDFNYTNANSYIDHMLTYITSHTRTTTVSTATSNADRPWNDPHLGGFGSKRKADEGEGQDEKPTLKAVVLDFSTVNHVDLTSVQSLVDARSLLDRHARPDIVHWHFANVQSRWAKKALAAAGFGIPPGDEEGGAARKWRAVYGVAELASQDRDLDKERERKGMTERISRDVETGLVWHDARSHHDCSTEVTTKDVEAAADGSKTGDRISFEKNTDRVGMTERLEVERAPVMGVNRPFFHVDLEVALRCARENINVG</sequence>
<dbReference type="NCBIfam" id="TIGR00815">
    <property type="entry name" value="sulP"/>
    <property type="match status" value="1"/>
</dbReference>
<proteinExistence type="predicted"/>
<dbReference type="Gene3D" id="3.30.750.24">
    <property type="entry name" value="STAS domain"/>
    <property type="match status" value="1"/>
</dbReference>
<feature type="compositionally biased region" description="Basic and acidic residues" evidence="5">
    <location>
        <begin position="634"/>
        <end position="644"/>
    </location>
</feature>
<dbReference type="GO" id="GO:0008271">
    <property type="term" value="F:secondary active sulfate transmembrane transporter activity"/>
    <property type="evidence" value="ECO:0007669"/>
    <property type="project" value="InterPro"/>
</dbReference>
<evidence type="ECO:0000256" key="6">
    <source>
        <dbReference type="SAM" id="Phobius"/>
    </source>
</evidence>
<dbReference type="Proteomes" id="UP000316270">
    <property type="component" value="Chromosome 1"/>
</dbReference>
<keyword evidence="2 6" id="KW-0812">Transmembrane</keyword>
<evidence type="ECO:0000256" key="3">
    <source>
        <dbReference type="ARBA" id="ARBA00022989"/>
    </source>
</evidence>
<dbReference type="PROSITE" id="PS50801">
    <property type="entry name" value="STAS"/>
    <property type="match status" value="1"/>
</dbReference>
<keyword evidence="4 6" id="KW-0472">Membrane</keyword>
<dbReference type="AlphaFoldDB" id="A0A517KWC3"/>
<evidence type="ECO:0000313" key="8">
    <source>
        <dbReference type="EMBL" id="QDS67690.1"/>
    </source>
</evidence>
<dbReference type="STRING" id="50376.A0A517KWC3"/>
<dbReference type="PROSITE" id="PS01130">
    <property type="entry name" value="SLC26A"/>
    <property type="match status" value="1"/>
</dbReference>
<reference evidence="8 9" key="1">
    <citation type="submission" date="2019-07" db="EMBL/GenBank/DDBJ databases">
        <title>Finished genome of Venturia effusa.</title>
        <authorList>
            <person name="Young C.A."/>
            <person name="Cox M.P."/>
            <person name="Ganley A.R.D."/>
            <person name="David W.J."/>
        </authorList>
    </citation>
    <scope>NUCLEOTIDE SEQUENCE [LARGE SCALE GENOMIC DNA]</scope>
    <source>
        <strain evidence="9">albino</strain>
    </source>
</reference>
<gene>
    <name evidence="8" type="ORF">FKW77_005342</name>
</gene>
<dbReference type="OrthoDB" id="3909845at2759"/>
<feature type="transmembrane region" description="Helical" evidence="6">
    <location>
        <begin position="184"/>
        <end position="206"/>
    </location>
</feature>
<evidence type="ECO:0000256" key="5">
    <source>
        <dbReference type="SAM" id="MobiDB-lite"/>
    </source>
</evidence>
<organism evidence="8 9">
    <name type="scientific">Venturia effusa</name>
    <dbReference type="NCBI Taxonomy" id="50376"/>
    <lineage>
        <taxon>Eukaryota</taxon>
        <taxon>Fungi</taxon>
        <taxon>Dikarya</taxon>
        <taxon>Ascomycota</taxon>
        <taxon>Pezizomycotina</taxon>
        <taxon>Dothideomycetes</taxon>
        <taxon>Pleosporomycetidae</taxon>
        <taxon>Venturiales</taxon>
        <taxon>Venturiaceae</taxon>
        <taxon>Venturia</taxon>
    </lineage>
</organism>
<evidence type="ECO:0000256" key="1">
    <source>
        <dbReference type="ARBA" id="ARBA00004141"/>
    </source>
</evidence>
<dbReference type="EMBL" id="CP042185">
    <property type="protein sequence ID" value="QDS67690.1"/>
    <property type="molecule type" value="Genomic_DNA"/>
</dbReference>
<accession>A0A517KWC3</accession>
<feature type="transmembrane region" description="Helical" evidence="6">
    <location>
        <begin position="326"/>
        <end position="347"/>
    </location>
</feature>
<comment type="subcellular location">
    <subcellularLocation>
        <location evidence="1">Membrane</location>
        <topology evidence="1">Multi-pass membrane protein</topology>
    </subcellularLocation>
</comment>
<dbReference type="InterPro" id="IPR011547">
    <property type="entry name" value="SLC26A/SulP_dom"/>
</dbReference>
<feature type="transmembrane region" description="Helical" evidence="6">
    <location>
        <begin position="456"/>
        <end position="473"/>
    </location>
</feature>
<keyword evidence="9" id="KW-1185">Reference proteome</keyword>
<dbReference type="Pfam" id="PF01740">
    <property type="entry name" value="STAS"/>
    <property type="match status" value="1"/>
</dbReference>
<name>A0A517KWC3_9PEZI</name>
<dbReference type="InterPro" id="IPR018045">
    <property type="entry name" value="S04_transporter_CS"/>
</dbReference>
<dbReference type="InterPro" id="IPR001902">
    <property type="entry name" value="SLC26A/SulP_fam"/>
</dbReference>
<dbReference type="PANTHER" id="PTHR11814">
    <property type="entry name" value="SULFATE TRANSPORTER"/>
    <property type="match status" value="1"/>
</dbReference>
<feature type="transmembrane region" description="Helical" evidence="6">
    <location>
        <begin position="398"/>
        <end position="419"/>
    </location>
</feature>
<dbReference type="InterPro" id="IPR002645">
    <property type="entry name" value="STAS_dom"/>
</dbReference>